<name>E1F4Q7_GIAIA</name>
<reference evidence="1 2" key="1">
    <citation type="journal article" date="2010" name="BMC Genomics">
        <title>Genome analysis and comparative genomics of a Giardia intestinalis assemblage E isolate.</title>
        <authorList>
            <person name="Jerlstrom-Hultqvist J."/>
            <person name="Franzen O."/>
            <person name="Ankarklev J."/>
            <person name="Xu F."/>
            <person name="Nohynkova E."/>
            <person name="Andersson J.O."/>
            <person name="Svard S.G."/>
            <person name="Andersson B."/>
        </authorList>
    </citation>
    <scope>NUCLEOTIDE SEQUENCE [LARGE SCALE GENOMIC DNA]</scope>
    <source>
        <strain evidence="1 2">P15</strain>
    </source>
</reference>
<proteinExistence type="predicted"/>
<gene>
    <name evidence="1" type="ORF">GLP15_1154</name>
</gene>
<dbReference type="Proteomes" id="UP000008974">
    <property type="component" value="Unassembled WGS sequence"/>
</dbReference>
<dbReference type="OMA" id="IICAAVQ"/>
<protein>
    <submittedName>
        <fullName evidence="1">Uncharacterized protein</fullName>
    </submittedName>
</protein>
<evidence type="ECO:0000313" key="2">
    <source>
        <dbReference type="Proteomes" id="UP000008974"/>
    </source>
</evidence>
<organism evidence="1 2">
    <name type="scientific">Giardia intestinalis (strain P15)</name>
    <name type="common">Giardia lamblia</name>
    <dbReference type="NCBI Taxonomy" id="658858"/>
    <lineage>
        <taxon>Eukaryota</taxon>
        <taxon>Metamonada</taxon>
        <taxon>Diplomonadida</taxon>
        <taxon>Hexamitidae</taxon>
        <taxon>Giardiinae</taxon>
        <taxon>Giardia</taxon>
    </lineage>
</organism>
<dbReference type="OrthoDB" id="10316363at2759"/>
<comment type="caution">
    <text evidence="1">The sequence shown here is derived from an EMBL/GenBank/DDBJ whole genome shotgun (WGS) entry which is preliminary data.</text>
</comment>
<dbReference type="VEuPathDB" id="GiardiaDB:GLP15_1154"/>
<dbReference type="AlphaFoldDB" id="E1F4Q7"/>
<dbReference type="EMBL" id="ACVC01000175">
    <property type="protein sequence ID" value="EFO62571.1"/>
    <property type="molecule type" value="Genomic_DNA"/>
</dbReference>
<evidence type="ECO:0000313" key="1">
    <source>
        <dbReference type="EMBL" id="EFO62571.1"/>
    </source>
</evidence>
<accession>E1F4Q7</accession>
<sequence>MPGDSSRDIICAAVQYHPLYPPKLDVERLPIYINPRRLSTLTNYLEATDKALTATLKQRLIPIDGTAQPACGS</sequence>